<dbReference type="AlphaFoldDB" id="A0A1M7CZK5"/>
<dbReference type="RefSeq" id="WP_073042609.1">
    <property type="nucleotide sequence ID" value="NZ_FRCJ01000001.1"/>
</dbReference>
<dbReference type="Proteomes" id="UP000184280">
    <property type="component" value="Unassembled WGS sequence"/>
</dbReference>
<evidence type="ECO:0000313" key="2">
    <source>
        <dbReference type="Proteomes" id="UP000184280"/>
    </source>
</evidence>
<accession>A0A1M7CZK5</accession>
<evidence type="ECO:0000313" key="1">
    <source>
        <dbReference type="EMBL" id="SHL72585.1"/>
    </source>
</evidence>
<reference evidence="1 2" key="1">
    <citation type="submission" date="2016-11" db="EMBL/GenBank/DDBJ databases">
        <authorList>
            <person name="Jaros S."/>
            <person name="Januszkiewicz K."/>
            <person name="Wedrychowicz H."/>
        </authorList>
    </citation>
    <scope>NUCLEOTIDE SEQUENCE [LARGE SCALE GENOMIC DNA]</scope>
    <source>
        <strain evidence="1 2">BPI-34</strain>
    </source>
</reference>
<gene>
    <name evidence="1" type="ORF">SAMN04488494_0576</name>
</gene>
<sequence>MNKIKKEQVSHYEVFVAADGTEFNSCEECMKYEMSAYGVLNAKYQKLVVKSESEDVVFPGIGMDDHTCELVSIKSQAEADTVLQLYLLINSHLTREDASDWAKKWIERARNLVDLALKTGEYLLVGRNCDYDESMWFNGTPSSIKESIDSFLKVENNV</sequence>
<organism evidence="1 2">
    <name type="scientific">Xylanibacter ruminicola</name>
    <name type="common">Prevotella ruminicola</name>
    <dbReference type="NCBI Taxonomy" id="839"/>
    <lineage>
        <taxon>Bacteria</taxon>
        <taxon>Pseudomonadati</taxon>
        <taxon>Bacteroidota</taxon>
        <taxon>Bacteroidia</taxon>
        <taxon>Bacteroidales</taxon>
        <taxon>Prevotellaceae</taxon>
        <taxon>Xylanibacter</taxon>
    </lineage>
</organism>
<proteinExistence type="predicted"/>
<protein>
    <submittedName>
        <fullName evidence="1">Uncharacterized protein</fullName>
    </submittedName>
</protein>
<name>A0A1M7CZK5_XYLRU</name>
<dbReference type="EMBL" id="FRCJ01000001">
    <property type="protein sequence ID" value="SHL72585.1"/>
    <property type="molecule type" value="Genomic_DNA"/>
</dbReference>